<dbReference type="OrthoDB" id="8912417at2"/>
<keyword evidence="2" id="KW-1185">Reference proteome</keyword>
<organism evidence="1 2">
    <name type="scientific">Photobacterium jeanii</name>
    <dbReference type="NCBI Taxonomy" id="858640"/>
    <lineage>
        <taxon>Bacteria</taxon>
        <taxon>Pseudomonadati</taxon>
        <taxon>Pseudomonadota</taxon>
        <taxon>Gammaproteobacteria</taxon>
        <taxon>Vibrionales</taxon>
        <taxon>Vibrionaceae</taxon>
        <taxon>Photobacterium</taxon>
    </lineage>
</organism>
<evidence type="ECO:0000313" key="1">
    <source>
        <dbReference type="EMBL" id="OAN11584.1"/>
    </source>
</evidence>
<reference evidence="1 2" key="1">
    <citation type="submission" date="2016-03" db="EMBL/GenBank/DDBJ databases">
        <title>Photobacterium proteolyticum sp. nov. a protease producing bacterium isolated from ocean sediments of Laizhou Bay.</title>
        <authorList>
            <person name="Li Y."/>
        </authorList>
    </citation>
    <scope>NUCLEOTIDE SEQUENCE [LARGE SCALE GENOMIC DNA]</scope>
    <source>
        <strain evidence="1 2">R-40508</strain>
    </source>
</reference>
<dbReference type="EMBL" id="LVHF01000033">
    <property type="protein sequence ID" value="OAN11584.1"/>
    <property type="molecule type" value="Genomic_DNA"/>
</dbReference>
<evidence type="ECO:0000313" key="2">
    <source>
        <dbReference type="Proteomes" id="UP000078503"/>
    </source>
</evidence>
<gene>
    <name evidence="1" type="ORF">A3K86_21955</name>
</gene>
<proteinExistence type="predicted"/>
<accession>A0A178K4B7</accession>
<comment type="caution">
    <text evidence="1">The sequence shown here is derived from an EMBL/GenBank/DDBJ whole genome shotgun (WGS) entry which is preliminary data.</text>
</comment>
<dbReference type="Proteomes" id="UP000078503">
    <property type="component" value="Unassembled WGS sequence"/>
</dbReference>
<dbReference type="RefSeq" id="WP_068336676.1">
    <property type="nucleotide sequence ID" value="NZ_LVHF01000033.1"/>
</dbReference>
<name>A0A178K4B7_9GAMM</name>
<sequence length="148" mass="17063">MEKYNKFDIALEYLDVAARLFIEGGNYFSIIHLAGAGEEILGKYCESVEIDSEVAKYKKFAINWQSKFDTSLKVKKVLAEYNYSKNAIKHFDNKKCGDAIVQLDIKNEAENMLRRAYNNLESLDMLECCPQSLWKVIDMTTIWLDPDA</sequence>
<evidence type="ECO:0008006" key="3">
    <source>
        <dbReference type="Google" id="ProtNLM"/>
    </source>
</evidence>
<protein>
    <recommendedName>
        <fullName evidence="3">HEPN domain-containing protein</fullName>
    </recommendedName>
</protein>
<dbReference type="AlphaFoldDB" id="A0A178K4B7"/>